<evidence type="ECO:0000313" key="3">
    <source>
        <dbReference type="Proteomes" id="UP000078396"/>
    </source>
</evidence>
<comment type="caution">
    <text evidence="2">The sequence shown here is derived from an EMBL/GenBank/DDBJ whole genome shotgun (WGS) entry which is preliminary data.</text>
</comment>
<dbReference type="PROSITE" id="PS50921">
    <property type="entry name" value="ANTAR"/>
    <property type="match status" value="1"/>
</dbReference>
<accession>A0A178LNI5</accession>
<dbReference type="EMBL" id="LWCS01000055">
    <property type="protein sequence ID" value="OAN32041.1"/>
    <property type="molecule type" value="Genomic_DNA"/>
</dbReference>
<proteinExistence type="predicted"/>
<organism evidence="2 3">
    <name type="scientific">Mycolicibacterium iranicum</name>
    <name type="common">Mycobacterium iranicum</name>
    <dbReference type="NCBI Taxonomy" id="912594"/>
    <lineage>
        <taxon>Bacteria</taxon>
        <taxon>Bacillati</taxon>
        <taxon>Actinomycetota</taxon>
        <taxon>Actinomycetes</taxon>
        <taxon>Mycobacteriales</taxon>
        <taxon>Mycobacteriaceae</taxon>
        <taxon>Mycolicibacterium</taxon>
    </lineage>
</organism>
<evidence type="ECO:0000259" key="1">
    <source>
        <dbReference type="PROSITE" id="PS50921"/>
    </source>
</evidence>
<dbReference type="AlphaFoldDB" id="A0A178LNI5"/>
<gene>
    <name evidence="2" type="ORF">A4X20_28600</name>
</gene>
<dbReference type="Proteomes" id="UP000078396">
    <property type="component" value="Unassembled WGS sequence"/>
</dbReference>
<sequence>MLDTAEGVLVTLRRYRLNDAFRDLMTTARNHNINPLALADALVALAENRGLNAMDTTAVAIAHQTWGPLLDRHNSHPTP</sequence>
<protein>
    <recommendedName>
        <fullName evidence="1">ANTAR domain-containing protein</fullName>
    </recommendedName>
</protein>
<evidence type="ECO:0000313" key="2">
    <source>
        <dbReference type="EMBL" id="OAN32041.1"/>
    </source>
</evidence>
<name>A0A178LNI5_MYCIR</name>
<dbReference type="OrthoDB" id="4466580at2"/>
<dbReference type="GO" id="GO:0003723">
    <property type="term" value="F:RNA binding"/>
    <property type="evidence" value="ECO:0007669"/>
    <property type="project" value="InterPro"/>
</dbReference>
<dbReference type="InterPro" id="IPR005561">
    <property type="entry name" value="ANTAR"/>
</dbReference>
<feature type="non-terminal residue" evidence="2">
    <location>
        <position position="79"/>
    </location>
</feature>
<feature type="domain" description="ANTAR" evidence="1">
    <location>
        <begin position="1"/>
        <end position="43"/>
    </location>
</feature>
<reference evidence="2 3" key="1">
    <citation type="submission" date="2016-04" db="EMBL/GenBank/DDBJ databases">
        <title>Draft Genome Sequences of Staphylococcus capitis Strain H36, S. capitis Strain H65, S. cohnii Strain H62, S. hominis Strain H69, Mycobacterium iranicum Strain H39, Plantibacter sp. Strain H53, Pseudomonas oryzihabitans Strain H72, and Microbacterium sp. Strain H83, isolated from residential settings.</title>
        <authorList>
            <person name="Lymperopoulou D."/>
            <person name="Adams R.I."/>
            <person name="Lindow S."/>
            <person name="Coil D.A."/>
            <person name="Jospin G."/>
            <person name="Eisen J.A."/>
        </authorList>
    </citation>
    <scope>NUCLEOTIDE SEQUENCE [LARGE SCALE GENOMIC DNA]</scope>
    <source>
        <strain evidence="2 3">H39</strain>
    </source>
</reference>
<dbReference type="RefSeq" id="WP_064284477.1">
    <property type="nucleotide sequence ID" value="NZ_LWCS01000055.1"/>
</dbReference>